<organism evidence="1 2">
    <name type="scientific">Tepidibacter thalassicus DSM 15285</name>
    <dbReference type="NCBI Taxonomy" id="1123350"/>
    <lineage>
        <taxon>Bacteria</taxon>
        <taxon>Bacillati</taxon>
        <taxon>Bacillota</taxon>
        <taxon>Clostridia</taxon>
        <taxon>Peptostreptococcales</taxon>
        <taxon>Peptostreptococcaceae</taxon>
        <taxon>Tepidibacter</taxon>
    </lineage>
</organism>
<reference evidence="2" key="1">
    <citation type="submission" date="2016-11" db="EMBL/GenBank/DDBJ databases">
        <authorList>
            <person name="Varghese N."/>
            <person name="Submissions S."/>
        </authorList>
    </citation>
    <scope>NUCLEOTIDE SEQUENCE [LARGE SCALE GENOMIC DNA]</scope>
    <source>
        <strain evidence="2">DSM 15285</strain>
    </source>
</reference>
<dbReference type="Proteomes" id="UP000242520">
    <property type="component" value="Unassembled WGS sequence"/>
</dbReference>
<accession>A0A1M5P102</accession>
<gene>
    <name evidence="1" type="ORF">SAMN02744040_00328</name>
</gene>
<evidence type="ECO:0000313" key="1">
    <source>
        <dbReference type="EMBL" id="SHG95452.1"/>
    </source>
</evidence>
<dbReference type="InterPro" id="IPR029151">
    <property type="entry name" value="Sensor-like_sf"/>
</dbReference>
<protein>
    <recommendedName>
        <fullName evidence="3">Cache domain-containing protein</fullName>
    </recommendedName>
</protein>
<proteinExistence type="predicted"/>
<dbReference type="EMBL" id="FQXH01000005">
    <property type="protein sequence ID" value="SHG95452.1"/>
    <property type="molecule type" value="Genomic_DNA"/>
</dbReference>
<dbReference type="AlphaFoldDB" id="A0A1M5P102"/>
<name>A0A1M5P102_9FIRM</name>
<dbReference type="Gene3D" id="3.30.450.20">
    <property type="entry name" value="PAS domain"/>
    <property type="match status" value="1"/>
</dbReference>
<sequence length="312" mass="36129">MPKYNHKYVHIAILLVVSILPTVLASISFLSIDKKTTVDLTVKSLYAIGKEQEKKINDWFNEIVYDMNFLREIESVKNLQKDKLAPVIEYIKTNRDIYKDIFILDKDFNVIYGYNYDNRNFKEKKHVRDAMAGNISFSDIIFFSNNPFVEVAVPIYNNNIIVGIIYSKINISSLNTIMQFSRLMNESTESYIVNKQGIFITESRFIPDAIGKKRIDIANTKLNIDYSNKTPYLDYRSTSVYGLYFALPYNNWTLIIEQDADDVHRNNNKIIATGELLSALEIVLVGVFQKILKTKFKISTTEDDEQEESNTK</sequence>
<dbReference type="RefSeq" id="WP_072723121.1">
    <property type="nucleotide sequence ID" value="NZ_FQXH01000005.1"/>
</dbReference>
<evidence type="ECO:0000313" key="2">
    <source>
        <dbReference type="Proteomes" id="UP000242520"/>
    </source>
</evidence>
<dbReference type="SUPFAM" id="SSF103190">
    <property type="entry name" value="Sensory domain-like"/>
    <property type="match status" value="1"/>
</dbReference>
<keyword evidence="2" id="KW-1185">Reference proteome</keyword>
<dbReference type="OrthoDB" id="1910798at2"/>
<evidence type="ECO:0008006" key="3">
    <source>
        <dbReference type="Google" id="ProtNLM"/>
    </source>
</evidence>
<dbReference type="STRING" id="1123350.SAMN02744040_00328"/>